<feature type="compositionally biased region" description="Polar residues" evidence="1">
    <location>
        <begin position="97"/>
        <end position="109"/>
    </location>
</feature>
<dbReference type="Pfam" id="PF01661">
    <property type="entry name" value="Macro"/>
    <property type="match status" value="1"/>
</dbReference>
<accession>A0AAV5SJN8</accession>
<feature type="non-terminal residue" evidence="3">
    <location>
        <position position="1"/>
    </location>
</feature>
<dbReference type="InterPro" id="IPR002589">
    <property type="entry name" value="Macro_dom"/>
</dbReference>
<comment type="caution">
    <text evidence="3">The sequence shown here is derived from an EMBL/GenBank/DDBJ whole genome shotgun (WGS) entry which is preliminary data.</text>
</comment>
<feature type="domain" description="Macro" evidence="2">
    <location>
        <begin position="100"/>
        <end position="256"/>
    </location>
</feature>
<evidence type="ECO:0000259" key="2">
    <source>
        <dbReference type="PROSITE" id="PS51154"/>
    </source>
</evidence>
<dbReference type="InterPro" id="IPR043472">
    <property type="entry name" value="Macro_dom-like"/>
</dbReference>
<organism evidence="3 4">
    <name type="scientific">Pristionchus entomophagus</name>
    <dbReference type="NCBI Taxonomy" id="358040"/>
    <lineage>
        <taxon>Eukaryota</taxon>
        <taxon>Metazoa</taxon>
        <taxon>Ecdysozoa</taxon>
        <taxon>Nematoda</taxon>
        <taxon>Chromadorea</taxon>
        <taxon>Rhabditida</taxon>
        <taxon>Rhabditina</taxon>
        <taxon>Diplogasteromorpha</taxon>
        <taxon>Diplogasteroidea</taxon>
        <taxon>Neodiplogasteridae</taxon>
        <taxon>Pristionchus</taxon>
    </lineage>
</organism>
<dbReference type="AlphaFoldDB" id="A0AAV5SJN8"/>
<protein>
    <recommendedName>
        <fullName evidence="2">Macro domain-containing protein</fullName>
    </recommendedName>
</protein>
<gene>
    <name evidence="3" type="ORF">PENTCL1PPCAC_5651</name>
</gene>
<name>A0AAV5SJN8_9BILA</name>
<keyword evidence="4" id="KW-1185">Reference proteome</keyword>
<reference evidence="3" key="1">
    <citation type="submission" date="2023-10" db="EMBL/GenBank/DDBJ databases">
        <title>Genome assembly of Pristionchus species.</title>
        <authorList>
            <person name="Yoshida K."/>
            <person name="Sommer R.J."/>
        </authorList>
    </citation>
    <scope>NUCLEOTIDE SEQUENCE</scope>
    <source>
        <strain evidence="3">RS0144</strain>
    </source>
</reference>
<proteinExistence type="predicted"/>
<evidence type="ECO:0000313" key="4">
    <source>
        <dbReference type="Proteomes" id="UP001432027"/>
    </source>
</evidence>
<dbReference type="EMBL" id="BTSX01000002">
    <property type="protein sequence ID" value="GMS83476.1"/>
    <property type="molecule type" value="Genomic_DNA"/>
</dbReference>
<dbReference type="Proteomes" id="UP001432027">
    <property type="component" value="Unassembled WGS sequence"/>
</dbReference>
<dbReference type="SUPFAM" id="SSF52949">
    <property type="entry name" value="Macro domain-like"/>
    <property type="match status" value="1"/>
</dbReference>
<feature type="compositionally biased region" description="Basic residues" evidence="1">
    <location>
        <begin position="72"/>
        <end position="92"/>
    </location>
</feature>
<dbReference type="Gene3D" id="3.40.220.10">
    <property type="entry name" value="Leucine Aminopeptidase, subunit E, domain 1"/>
    <property type="match status" value="1"/>
</dbReference>
<dbReference type="PROSITE" id="PS51154">
    <property type="entry name" value="MACRO"/>
    <property type="match status" value="1"/>
</dbReference>
<feature type="non-terminal residue" evidence="3">
    <location>
        <position position="256"/>
    </location>
</feature>
<evidence type="ECO:0000313" key="3">
    <source>
        <dbReference type="EMBL" id="GMS83476.1"/>
    </source>
</evidence>
<feature type="region of interest" description="Disordered" evidence="1">
    <location>
        <begin position="55"/>
        <end position="109"/>
    </location>
</feature>
<evidence type="ECO:0000256" key="1">
    <source>
        <dbReference type="SAM" id="MobiDB-lite"/>
    </source>
</evidence>
<sequence length="256" mass="27518">GSESRFAAPSRCSSHNSMVCTVSAVVGHVTQQAREVMIDQVADATALPEIINEDRLHVEREGPTNRSPILSTRKKPIASKTDHRKPIRHHLNRNSDVENTPSTASSDSSGCLISVAVGRSDEMGADAVVTLNSNGADPNRGVDGRILSMEGHTAIHRLGQSFHAYKEVTGLSHLPEGEVLKTWADKIKGASMLIHIVSPQLQDAENPTVDEKLSLFRAYSSILQAAVEEGAKELSLPILDFSPSSSPSARVTLQMA</sequence>